<feature type="compositionally biased region" description="Basic and acidic residues" evidence="1">
    <location>
        <begin position="195"/>
        <end position="205"/>
    </location>
</feature>
<feature type="region of interest" description="Disordered" evidence="1">
    <location>
        <begin position="1245"/>
        <end position="1269"/>
    </location>
</feature>
<reference evidence="3" key="1">
    <citation type="journal article" date="2012" name="Nature">
        <title>The tomato genome sequence provides insights into fleshy fruit evolution.</title>
        <authorList>
            <consortium name="Tomato Genome Consortium"/>
        </authorList>
    </citation>
    <scope>NUCLEOTIDE SEQUENCE [LARGE SCALE GENOMIC DNA]</scope>
    <source>
        <strain evidence="3">cv. Heinz 1706</strain>
    </source>
</reference>
<dbReference type="InParanoid" id="A0A3Q7IB49"/>
<reference evidence="3" key="2">
    <citation type="submission" date="2019-01" db="UniProtKB">
        <authorList>
            <consortium name="EnsemblPlants"/>
        </authorList>
    </citation>
    <scope>IDENTIFICATION</scope>
    <source>
        <strain evidence="3">cv. Heinz 1706</strain>
    </source>
</reference>
<feature type="compositionally biased region" description="Basic and acidic residues" evidence="1">
    <location>
        <begin position="350"/>
        <end position="363"/>
    </location>
</feature>
<evidence type="ECO:0000313" key="4">
    <source>
        <dbReference type="Proteomes" id="UP000004994"/>
    </source>
</evidence>
<name>A0A3Q7IB49_SOLLC</name>
<feature type="compositionally biased region" description="Low complexity" evidence="1">
    <location>
        <begin position="921"/>
        <end position="932"/>
    </location>
</feature>
<feature type="region of interest" description="Disordered" evidence="1">
    <location>
        <begin position="119"/>
        <end position="266"/>
    </location>
</feature>
<organism evidence="3">
    <name type="scientific">Solanum lycopersicum</name>
    <name type="common">Tomato</name>
    <name type="synonym">Lycopersicon esculentum</name>
    <dbReference type="NCBI Taxonomy" id="4081"/>
    <lineage>
        <taxon>Eukaryota</taxon>
        <taxon>Viridiplantae</taxon>
        <taxon>Streptophyta</taxon>
        <taxon>Embryophyta</taxon>
        <taxon>Tracheophyta</taxon>
        <taxon>Spermatophyta</taxon>
        <taxon>Magnoliopsida</taxon>
        <taxon>eudicotyledons</taxon>
        <taxon>Gunneridae</taxon>
        <taxon>Pentapetalae</taxon>
        <taxon>asterids</taxon>
        <taxon>lamiids</taxon>
        <taxon>Solanales</taxon>
        <taxon>Solanaceae</taxon>
        <taxon>Solanoideae</taxon>
        <taxon>Solaneae</taxon>
        <taxon>Solanum</taxon>
        <taxon>Solanum subgen. Lycopersicon</taxon>
    </lineage>
</organism>
<evidence type="ECO:0000313" key="3">
    <source>
        <dbReference type="EnsemblPlants" id="Solyc10g005700.3.1"/>
    </source>
</evidence>
<feature type="region of interest" description="Disordered" evidence="1">
    <location>
        <begin position="1"/>
        <end position="67"/>
    </location>
</feature>
<accession>A0A3Q7IB49</accession>
<dbReference type="EnsemblPlants" id="Solyc10g005700.3.1">
    <property type="protein sequence ID" value="Solyc10g005700.3.1"/>
    <property type="gene ID" value="Solyc10g005700.3"/>
</dbReference>
<keyword evidence="2" id="KW-0812">Transmembrane</keyword>
<feature type="region of interest" description="Disordered" evidence="1">
    <location>
        <begin position="1027"/>
        <end position="1142"/>
    </location>
</feature>
<dbReference type="InterPro" id="IPR040276">
    <property type="entry name" value="At4g26450-like"/>
</dbReference>
<keyword evidence="2" id="KW-0472">Membrane</keyword>
<feature type="compositionally biased region" description="Low complexity" evidence="1">
    <location>
        <begin position="1105"/>
        <end position="1115"/>
    </location>
</feature>
<dbReference type="OMA" id="NDKECET"/>
<sequence length="1463" mass="161055">MHARHRSPVGAYRSSSMGMGGVATASRVSPDGTGRGRGLHNSEYRNYNRGGFGRGQQSKQFGFQQPSHGNDIFMEAGRLAAEYLVSKGLLPPNALSGKLPNGSLKSPVGNFLGFKQQDIDEGQTSTLSRTESDVGPGRRRFSDEYEPMGSRNYMRGRRRNESFRSYSSEFNRELQRTGSSDKARAYPDVNGQDEAFPRDRDEQQVVKDSNGMLPSSLPGKQNPDIESVEESICCDPKPVLGDSGKETGPINTGNDLPSDGEPEPKKSVDIGMLEEEADPINHAHSTDKLEKIGVNEDTEVKLFSQEHNQTSMTDNDLLSLCRFEKVPTRTRSSLANRGLKVCHDSEDEDAHASDIPKETEVHSQDIPVDVSPGVILSDQNRDAKSLDSDKLKPQSTEEEQCLTYANKQLNETSSSSFPGSTLMREGEKIEGLTEMETCSSIAMGRGEKRELDDNDDCKGRVTKRPRELASLTSTFSDIFLYHSSSMEKQQISQEPRRSHSEPLIFPSEEKRLVDISMIPEGDARLGSDFTEKQLSPSSFKAFDLNLMETSDVNENHDADPVHIFPLITEGVKQEAPVDIHLTMSSNSDIPSNYAKSSFDGRDVEVIDLENDSEQEEKALINPERKSEIVFTGADGFSDNAHSTNNIPHAQDGYGLMISELLGNDIANCPPLPADMDSLHNDMGLHNGLHNGEGMLGDDDSIYMSLGEIPISMLKILATLLDLNLVIELSLNAMPSVFSVTLGAAGTRIWKAILRCYDPCFLEMQRFTILRVRAACGDSFKNGSFFFFDDEVFYVMGRISRVLGAMEAKLNANSSITFRVVIIPLGPYSGLEVGVEAAFLWSIKEDVGFHIPQFHLISANPSIMEEKFGALVGGRHEAMTTTLQDLDDPDRNKVESNGSSVINHNTPILDESKGKGIETADPVGSPPSVKSSPTAKGFGLKKWRRIRREAHKDEDSNTDNAKLLKRGLSSSAANSAKPVHLSTGSIRNSDGSVSSVNALLGSPDVLVDGFGLIGNSGLAIHPIFLGGTDSENSEDRSSRSSTAASAPKSRYEAPVFHGYMPVKNGPGTLGGKMGTSAQQSHRGKGQAEISKKPRGERVKIEKENSHSSMESDSQSSNFLPMQSNNHATSNGMKGGSSVNNDGQFSDEVLTRERPFSEELQTALDRRNDKECETQEDLGVESAWEVKEERSGYQGLSTDHDPLLESIFTLQAAQENLEREIRKWKEIRIEDDVIDHSVRDVGIISDFSSGDTDFPGPNTSEQSQPSNGVQHSFNSLESEVVSLKQNVILLQHKLNDEANLIKLKEARVAELEAILSSNTEKEEKRTGNDLHQSSGDIEKELEGLFRQKIEAELEYLVISRTIQKWRAAAVDQVTLMEEQKILATEQAQMVKKLGDSETKVAMHKLQVEILDNYCDNVASTNKTLELRKGVCKYSSYFLIQFVLLVIVFGLYMLQMSSDAVEVVPT</sequence>
<evidence type="ECO:0000256" key="1">
    <source>
        <dbReference type="SAM" id="MobiDB-lite"/>
    </source>
</evidence>
<proteinExistence type="predicted"/>
<evidence type="ECO:0000256" key="2">
    <source>
        <dbReference type="SAM" id="Phobius"/>
    </source>
</evidence>
<feature type="transmembrane region" description="Helical" evidence="2">
    <location>
        <begin position="1431"/>
        <end position="1451"/>
    </location>
</feature>
<feature type="compositionally biased region" description="Basic and acidic residues" evidence="1">
    <location>
        <begin position="170"/>
        <end position="185"/>
    </location>
</feature>
<feature type="compositionally biased region" description="Basic and acidic residues" evidence="1">
    <location>
        <begin position="1088"/>
        <end position="1104"/>
    </location>
</feature>
<dbReference type="PaxDb" id="4081-Solyc10g005700.2.1"/>
<dbReference type="PANTHER" id="PTHR36056:SF1">
    <property type="entry name" value="PROTEIN, PUTATIVE-RELATED"/>
    <property type="match status" value="1"/>
</dbReference>
<feature type="region of interest" description="Disordered" evidence="1">
    <location>
        <begin position="343"/>
        <end position="398"/>
    </location>
</feature>
<dbReference type="Gramene" id="Solyc10g005700.3.1">
    <property type="protein sequence ID" value="Solyc10g005700.3.1"/>
    <property type="gene ID" value="Solyc10g005700.3"/>
</dbReference>
<feature type="region of interest" description="Disordered" evidence="1">
    <location>
        <begin position="967"/>
        <end position="989"/>
    </location>
</feature>
<dbReference type="PANTHER" id="PTHR36056">
    <property type="entry name" value="PROTEIN, PUTATIVE-RELATED"/>
    <property type="match status" value="1"/>
</dbReference>
<keyword evidence="4" id="KW-1185">Reference proteome</keyword>
<feature type="region of interest" description="Disordered" evidence="1">
    <location>
        <begin position="885"/>
        <end position="935"/>
    </location>
</feature>
<feature type="compositionally biased region" description="Polar residues" evidence="1">
    <location>
        <begin position="894"/>
        <end position="905"/>
    </location>
</feature>
<feature type="compositionally biased region" description="Basic and acidic residues" evidence="1">
    <location>
        <begin position="379"/>
        <end position="392"/>
    </location>
</feature>
<keyword evidence="2" id="KW-1133">Transmembrane helix</keyword>
<protein>
    <submittedName>
        <fullName evidence="3">Uncharacterized protein</fullName>
    </submittedName>
</protein>
<dbReference type="Proteomes" id="UP000004994">
    <property type="component" value="Chromosome 10"/>
</dbReference>
<feature type="compositionally biased region" description="Polar residues" evidence="1">
    <location>
        <begin position="1116"/>
        <end position="1142"/>
    </location>
</feature>
<feature type="compositionally biased region" description="Polar residues" evidence="1">
    <location>
        <begin position="56"/>
        <end position="67"/>
    </location>
</feature>